<dbReference type="RefSeq" id="WP_103564171.1">
    <property type="nucleotide sequence ID" value="NZ_MTBP01000002.1"/>
</dbReference>
<evidence type="ECO:0000256" key="1">
    <source>
        <dbReference type="ARBA" id="ARBA00009129"/>
    </source>
</evidence>
<dbReference type="SUPFAM" id="SSF69047">
    <property type="entry name" value="Hypothetical protein YjbJ"/>
    <property type="match status" value="1"/>
</dbReference>
<dbReference type="EMBL" id="MTBP01000002">
    <property type="protein sequence ID" value="POM25129.1"/>
    <property type="molecule type" value="Genomic_DNA"/>
</dbReference>
<dbReference type="InterPro" id="IPR036629">
    <property type="entry name" value="YjbJ_sf"/>
</dbReference>
<gene>
    <name evidence="4" type="ORF">BTM25_37710</name>
</gene>
<feature type="domain" description="CsbD-like" evidence="3">
    <location>
        <begin position="6"/>
        <end position="52"/>
    </location>
</feature>
<evidence type="ECO:0000313" key="5">
    <source>
        <dbReference type="Proteomes" id="UP000242367"/>
    </source>
</evidence>
<evidence type="ECO:0000259" key="3">
    <source>
        <dbReference type="Pfam" id="PF05532"/>
    </source>
</evidence>
<reference evidence="4 5" key="1">
    <citation type="journal article" date="2017" name="Chemistry">
        <title>Isolation, Biosynthesis and Chemical Modifications of Rubterolones A-F: Rare Tropolone Alkaloids from Actinomadura sp. 5-2.</title>
        <authorList>
            <person name="Guo H."/>
            <person name="Benndorf R."/>
            <person name="Leichnitz D."/>
            <person name="Klassen J.L."/>
            <person name="Vollmers J."/>
            <person name="Gorls H."/>
            <person name="Steinacker M."/>
            <person name="Weigel C."/>
            <person name="Dahse H.M."/>
            <person name="Kaster A.K."/>
            <person name="de Beer Z.W."/>
            <person name="Poulsen M."/>
            <person name="Beemelmanns C."/>
        </authorList>
    </citation>
    <scope>NUCLEOTIDE SEQUENCE [LARGE SCALE GENOMIC DNA]</scope>
    <source>
        <strain evidence="4 5">5-2</strain>
    </source>
</reference>
<feature type="region of interest" description="Disordered" evidence="2">
    <location>
        <begin position="1"/>
        <end position="67"/>
    </location>
</feature>
<feature type="compositionally biased region" description="Basic and acidic residues" evidence="2">
    <location>
        <begin position="14"/>
        <end position="34"/>
    </location>
</feature>
<accession>A0A2P4UJ93</accession>
<sequence length="67" mass="6861">MGDLGNKADQAQGKIKEGAGKATGDRELEGEGKGDQMSAKAQGAMDDAKKKAGDAAEKMKGMFGSKE</sequence>
<dbReference type="Gene3D" id="1.10.1470.10">
    <property type="entry name" value="YjbJ"/>
    <property type="match status" value="1"/>
</dbReference>
<protein>
    <submittedName>
        <fullName evidence="4">CsbD-like protein</fullName>
    </submittedName>
</protein>
<evidence type="ECO:0000256" key="2">
    <source>
        <dbReference type="SAM" id="MobiDB-lite"/>
    </source>
</evidence>
<comment type="similarity">
    <text evidence="1">Belongs to the UPF0337 (CsbD) family.</text>
</comment>
<name>A0A2P4UJ93_9ACTN</name>
<dbReference type="InterPro" id="IPR008462">
    <property type="entry name" value="CsbD"/>
</dbReference>
<proteinExistence type="inferred from homology"/>
<dbReference type="Proteomes" id="UP000242367">
    <property type="component" value="Unassembled WGS sequence"/>
</dbReference>
<feature type="compositionally biased region" description="Basic and acidic residues" evidence="2">
    <location>
        <begin position="46"/>
        <end position="67"/>
    </location>
</feature>
<comment type="caution">
    <text evidence="4">The sequence shown here is derived from an EMBL/GenBank/DDBJ whole genome shotgun (WGS) entry which is preliminary data.</text>
</comment>
<keyword evidence="5" id="KW-1185">Reference proteome</keyword>
<evidence type="ECO:0000313" key="4">
    <source>
        <dbReference type="EMBL" id="POM25129.1"/>
    </source>
</evidence>
<dbReference type="AlphaFoldDB" id="A0A2P4UJ93"/>
<dbReference type="Pfam" id="PF05532">
    <property type="entry name" value="CsbD"/>
    <property type="match status" value="1"/>
</dbReference>
<organism evidence="4 5">
    <name type="scientific">Actinomadura rubteroloni</name>
    <dbReference type="NCBI Taxonomy" id="1926885"/>
    <lineage>
        <taxon>Bacteria</taxon>
        <taxon>Bacillati</taxon>
        <taxon>Actinomycetota</taxon>
        <taxon>Actinomycetes</taxon>
        <taxon>Streptosporangiales</taxon>
        <taxon>Thermomonosporaceae</taxon>
        <taxon>Actinomadura</taxon>
    </lineage>
</organism>